<dbReference type="InterPro" id="IPR007197">
    <property type="entry name" value="rSAM"/>
</dbReference>
<keyword evidence="9" id="KW-0004">4Fe-4S</keyword>
<gene>
    <name evidence="11" type="primary">hemW</name>
    <name evidence="11" type="ORF">GFC01_05235</name>
</gene>
<evidence type="ECO:0000259" key="10">
    <source>
        <dbReference type="PROSITE" id="PS51918"/>
    </source>
</evidence>
<organism evidence="11 12">
    <name type="scientific">Desulfofundulus thermobenzoicus</name>
    <dbReference type="NCBI Taxonomy" id="29376"/>
    <lineage>
        <taxon>Bacteria</taxon>
        <taxon>Bacillati</taxon>
        <taxon>Bacillota</taxon>
        <taxon>Clostridia</taxon>
        <taxon>Eubacteriales</taxon>
        <taxon>Peptococcaceae</taxon>
        <taxon>Desulfofundulus</taxon>
    </lineage>
</organism>
<evidence type="ECO:0000256" key="7">
    <source>
        <dbReference type="ARBA" id="ARBA00023014"/>
    </source>
</evidence>
<dbReference type="SFLD" id="SFLDF00288">
    <property type="entry name" value="HemN-like__clustered_with_nucl"/>
    <property type="match status" value="1"/>
</dbReference>
<dbReference type="PANTHER" id="PTHR13932">
    <property type="entry name" value="COPROPORPHYRINIGEN III OXIDASE"/>
    <property type="match status" value="1"/>
</dbReference>
<accession>A0A6N7IQ02</accession>
<name>A0A6N7IQ02_9FIRM</name>
<feature type="domain" description="Radical SAM core" evidence="10">
    <location>
        <begin position="1"/>
        <end position="232"/>
    </location>
</feature>
<dbReference type="SFLD" id="SFLDS00029">
    <property type="entry name" value="Radical_SAM"/>
    <property type="match status" value="1"/>
</dbReference>
<dbReference type="SUPFAM" id="SSF102114">
    <property type="entry name" value="Radical SAM enzymes"/>
    <property type="match status" value="1"/>
</dbReference>
<dbReference type="CDD" id="cd01335">
    <property type="entry name" value="Radical_SAM"/>
    <property type="match status" value="1"/>
</dbReference>
<dbReference type="GO" id="GO:0006779">
    <property type="term" value="P:porphyrin-containing compound biosynthetic process"/>
    <property type="evidence" value="ECO:0007669"/>
    <property type="project" value="InterPro"/>
</dbReference>
<keyword evidence="4 9" id="KW-0949">S-adenosyl-L-methionine</keyword>
<dbReference type="GO" id="GO:0004109">
    <property type="term" value="F:coproporphyrinogen oxidase activity"/>
    <property type="evidence" value="ECO:0007669"/>
    <property type="project" value="InterPro"/>
</dbReference>
<protein>
    <recommendedName>
        <fullName evidence="2 9">Heme chaperone HemW</fullName>
    </recommendedName>
</protein>
<dbReference type="InterPro" id="IPR006638">
    <property type="entry name" value="Elp3/MiaA/NifB-like_rSAM"/>
</dbReference>
<comment type="subcellular location">
    <subcellularLocation>
        <location evidence="9">Cytoplasm</location>
    </subcellularLocation>
</comment>
<dbReference type="Gene3D" id="3.20.20.70">
    <property type="entry name" value="Aldolase class I"/>
    <property type="match status" value="1"/>
</dbReference>
<dbReference type="NCBIfam" id="TIGR00539">
    <property type="entry name" value="hemN_rel"/>
    <property type="match status" value="1"/>
</dbReference>
<dbReference type="GO" id="GO:0051539">
    <property type="term" value="F:4 iron, 4 sulfur cluster binding"/>
    <property type="evidence" value="ECO:0007669"/>
    <property type="project" value="UniProtKB-UniRule"/>
</dbReference>
<evidence type="ECO:0000256" key="1">
    <source>
        <dbReference type="ARBA" id="ARBA00006100"/>
    </source>
</evidence>
<proteinExistence type="inferred from homology"/>
<dbReference type="SMART" id="SM00729">
    <property type="entry name" value="Elp3"/>
    <property type="match status" value="1"/>
</dbReference>
<dbReference type="InterPro" id="IPR013785">
    <property type="entry name" value="Aldolase_TIM"/>
</dbReference>
<dbReference type="InterPro" id="IPR034505">
    <property type="entry name" value="Coproporphyrinogen-III_oxidase"/>
</dbReference>
<dbReference type="PANTHER" id="PTHR13932:SF5">
    <property type="entry name" value="RADICAL S-ADENOSYL METHIONINE DOMAIN-CONTAINING PROTEIN 1, MITOCHONDRIAL"/>
    <property type="match status" value="1"/>
</dbReference>
<dbReference type="InterPro" id="IPR004559">
    <property type="entry name" value="HemW-like"/>
</dbReference>
<dbReference type="AlphaFoldDB" id="A0A6N7IQ02"/>
<keyword evidence="5 9" id="KW-0479">Metal-binding</keyword>
<sequence>MALSLYIHVPFCLRKCHYCDFVSYPYDPEAAGRYREALLQEMALYRERLTPEERRLKTVFIGGGTPTCLPASTLEDILRASRRYFHWLPEVEVTVEANPGTVDGEKLAVLRRAGVNRLSLGVQACQEHLLKLLGRIHTFEQAVEAVKLARRAGFDNLGVDLIFGIPGQTQDQWRSCLEKVLELHPEHISTYSLMIEEGTPLAEAVDEGRVTPCDEELELAMYRQAIHTLTARGYEHYEISSFARPGYRCRHNLTCWQNRTYLGLGPAAHSYRGNVRYYNVGSLPEYRARVRKGELPVEGREQITPSIAMGETVFLGLRLLEGVDLEAFASRFGRRLEDVYGERLERLCRQGLVEISSGHLRLTGRGLPLANRVFAEFV</sequence>
<evidence type="ECO:0000256" key="4">
    <source>
        <dbReference type="ARBA" id="ARBA00022691"/>
    </source>
</evidence>
<evidence type="ECO:0000313" key="12">
    <source>
        <dbReference type="Proteomes" id="UP000441717"/>
    </source>
</evidence>
<evidence type="ECO:0000313" key="11">
    <source>
        <dbReference type="EMBL" id="MQL51673.1"/>
    </source>
</evidence>
<evidence type="ECO:0000256" key="3">
    <source>
        <dbReference type="ARBA" id="ARBA00022617"/>
    </source>
</evidence>
<keyword evidence="8 9" id="KW-0143">Chaperone</keyword>
<dbReference type="InterPro" id="IPR010723">
    <property type="entry name" value="HemN_C"/>
</dbReference>
<keyword evidence="9" id="KW-0963">Cytoplasm</keyword>
<evidence type="ECO:0000256" key="8">
    <source>
        <dbReference type="ARBA" id="ARBA00023186"/>
    </source>
</evidence>
<comment type="function">
    <text evidence="9">Probably acts as a heme chaperone, transferring heme to an unknown acceptor. Binds one molecule of heme per monomer, possibly covalently. Binds 1 [4Fe-4S] cluster. The cluster is coordinated with 3 cysteines and an exchangeable S-adenosyl-L-methionine.</text>
</comment>
<dbReference type="Pfam" id="PF06969">
    <property type="entry name" value="HemN_C"/>
    <property type="match status" value="1"/>
</dbReference>
<reference evidence="11 12" key="1">
    <citation type="submission" date="2019-10" db="EMBL/GenBank/DDBJ databases">
        <title>Comparative genomics of sulfur disproportionating microorganisms.</title>
        <authorList>
            <person name="Ward L.M."/>
            <person name="Bertran E."/>
            <person name="Johnston D."/>
        </authorList>
    </citation>
    <scope>NUCLEOTIDE SEQUENCE [LARGE SCALE GENOMIC DNA]</scope>
    <source>
        <strain evidence="11 12">DSM 14055</strain>
    </source>
</reference>
<dbReference type="SFLD" id="SFLDG01082">
    <property type="entry name" value="B12-binding_domain_containing"/>
    <property type="match status" value="1"/>
</dbReference>
<comment type="caution">
    <text evidence="11">The sequence shown here is derived from an EMBL/GenBank/DDBJ whole genome shotgun (WGS) entry which is preliminary data.</text>
</comment>
<dbReference type="SFLD" id="SFLDG01065">
    <property type="entry name" value="anaerobic_coproporphyrinogen-I"/>
    <property type="match status" value="1"/>
</dbReference>
<dbReference type="GO" id="GO:0046872">
    <property type="term" value="F:metal ion binding"/>
    <property type="evidence" value="ECO:0007669"/>
    <property type="project" value="UniProtKB-UniRule"/>
</dbReference>
<keyword evidence="12" id="KW-1185">Reference proteome</keyword>
<evidence type="ECO:0000256" key="5">
    <source>
        <dbReference type="ARBA" id="ARBA00022723"/>
    </source>
</evidence>
<keyword evidence="7 9" id="KW-0411">Iron-sulfur</keyword>
<keyword evidence="3 9" id="KW-0349">Heme</keyword>
<evidence type="ECO:0000256" key="2">
    <source>
        <dbReference type="ARBA" id="ARBA00017228"/>
    </source>
</evidence>
<dbReference type="SFLD" id="SFLDF00562">
    <property type="entry name" value="HemN-like__clustered_with_heat"/>
    <property type="match status" value="1"/>
</dbReference>
<dbReference type="EMBL" id="WHYR01000010">
    <property type="protein sequence ID" value="MQL51673.1"/>
    <property type="molecule type" value="Genomic_DNA"/>
</dbReference>
<dbReference type="GO" id="GO:0005737">
    <property type="term" value="C:cytoplasm"/>
    <property type="evidence" value="ECO:0007669"/>
    <property type="project" value="UniProtKB-SubCell"/>
</dbReference>
<keyword evidence="6 9" id="KW-0408">Iron</keyword>
<evidence type="ECO:0000256" key="9">
    <source>
        <dbReference type="RuleBase" id="RU364116"/>
    </source>
</evidence>
<dbReference type="OrthoDB" id="9808022at2"/>
<dbReference type="Proteomes" id="UP000441717">
    <property type="component" value="Unassembled WGS sequence"/>
</dbReference>
<dbReference type="Pfam" id="PF04055">
    <property type="entry name" value="Radical_SAM"/>
    <property type="match status" value="1"/>
</dbReference>
<evidence type="ECO:0000256" key="6">
    <source>
        <dbReference type="ARBA" id="ARBA00023004"/>
    </source>
</evidence>
<dbReference type="InterPro" id="IPR058240">
    <property type="entry name" value="rSAM_sf"/>
</dbReference>
<comment type="similarity">
    <text evidence="1">Belongs to the anaerobic coproporphyrinogen-III oxidase family. HemW subfamily.</text>
</comment>
<dbReference type="PROSITE" id="PS51918">
    <property type="entry name" value="RADICAL_SAM"/>
    <property type="match status" value="1"/>
</dbReference>